<feature type="domain" description="RNA-directed RNA polymerase C-terminal" evidence="4">
    <location>
        <begin position="35"/>
        <end position="444"/>
    </location>
</feature>
<evidence type="ECO:0000256" key="2">
    <source>
        <dbReference type="ARBA" id="ARBA00022695"/>
    </source>
</evidence>
<evidence type="ECO:0000256" key="1">
    <source>
        <dbReference type="ARBA" id="ARBA00022679"/>
    </source>
</evidence>
<dbReference type="InterPro" id="IPR001205">
    <property type="entry name" value="RNA-dir_pol_C"/>
</dbReference>
<keyword evidence="2" id="KW-0548">Nucleotidyltransferase</keyword>
<evidence type="ECO:0000256" key="3">
    <source>
        <dbReference type="ARBA" id="ARBA00022953"/>
    </source>
</evidence>
<evidence type="ECO:0000313" key="5">
    <source>
        <dbReference type="EMBL" id="WNN27076.1"/>
    </source>
</evidence>
<dbReference type="InterPro" id="IPR043502">
    <property type="entry name" value="DNA/RNA_pol_sf"/>
</dbReference>
<reference evidence="5" key="1">
    <citation type="submission" date="2023-05" db="EMBL/GenBank/DDBJ databases">
        <title>Identification and characterization of complete genome sequence of mulberry cryptic virus 2 infecting Morus alba.</title>
        <authorList>
            <person name="Yang J."/>
            <person name="Kong W."/>
        </authorList>
    </citation>
    <scope>NUCLEOTIDE SEQUENCE</scope>
    <source>
        <strain evidence="5">Zhongsang5801</strain>
    </source>
</reference>
<sequence length="477" mass="55546">MDHPWRGLRNGLIKLEETAPRRLREEEVILIDPFASDAISKLVPLQLQLELDGWARSFYTYRMHLEAVLAYDKPKLPQPGDVAWVRTRQFVEDQFRRMDKVRPISYTDMDHVKWVRASAAGYGYQGLKGDGENYLNARKTAFTIAERLNHDREYGREALTNSTPDLAFTRTQLCQIKVKRKVRNVWGEAFHYVLLEGLFADPLIQHFIKCDSFYFIGQDPLLAVPLLIEEMLATSDYIYMFDWSGFDSSVHEWEIRFAFQLLESLLIFPTAVELHVWRFLIELFIYRKISVPHGAIYLKTQGIPSGSCFTNIIGSITNYVRIQYMFYRLTTQFATVYTHGDDSLAGIPASQFIPMDNFGPICSELNWTINLQKSDVSSQAEGTTFLSRTVREQQHARDELVCLRMLKFPEYPVLDGAISTLRAFSISRDAGIESHYLYKIYKYLLVRYGKAESLPFNQRNWNPLEYESLRLPFIEYF</sequence>
<dbReference type="Pfam" id="PF00680">
    <property type="entry name" value="RdRP_1"/>
    <property type="match status" value="1"/>
</dbReference>
<keyword evidence="1" id="KW-0808">Transferase</keyword>
<dbReference type="SUPFAM" id="SSF56672">
    <property type="entry name" value="DNA/RNA polymerases"/>
    <property type="match status" value="1"/>
</dbReference>
<dbReference type="EMBL" id="OR088249">
    <property type="protein sequence ID" value="WNN27076.1"/>
    <property type="molecule type" value="Genomic_RNA"/>
</dbReference>
<keyword evidence="5" id="KW-0696">RNA-directed RNA polymerase</keyword>
<dbReference type="GO" id="GO:0003968">
    <property type="term" value="F:RNA-directed RNA polymerase activity"/>
    <property type="evidence" value="ECO:0007669"/>
    <property type="project" value="UniProtKB-KW"/>
</dbReference>
<name>A0AA96HFI3_9VIRU</name>
<keyword evidence="3" id="KW-0693">Viral RNA replication</keyword>
<dbReference type="GO" id="GO:0006351">
    <property type="term" value="P:DNA-templated transcription"/>
    <property type="evidence" value="ECO:0007669"/>
    <property type="project" value="InterPro"/>
</dbReference>
<dbReference type="InterPro" id="IPR043128">
    <property type="entry name" value="Rev_trsase/Diguanyl_cyclase"/>
</dbReference>
<accession>A0AA96HFI3</accession>
<evidence type="ECO:0000259" key="4">
    <source>
        <dbReference type="Pfam" id="PF00680"/>
    </source>
</evidence>
<dbReference type="GO" id="GO:0003723">
    <property type="term" value="F:RNA binding"/>
    <property type="evidence" value="ECO:0007669"/>
    <property type="project" value="InterPro"/>
</dbReference>
<protein>
    <submittedName>
        <fullName evidence="5">RNA-dependent RNA polymerase</fullName>
    </submittedName>
</protein>
<dbReference type="Gene3D" id="3.30.70.270">
    <property type="match status" value="1"/>
</dbReference>
<organism evidence="5">
    <name type="scientific">Morus alba cryptic virus 2</name>
    <dbReference type="NCBI Taxonomy" id="3077606"/>
    <lineage>
        <taxon>Viruses</taxon>
        <taxon>Riboviria</taxon>
    </lineage>
</organism>
<proteinExistence type="predicted"/>